<accession>A0A6J2X5A4</accession>
<dbReference type="GO" id="GO:0003746">
    <property type="term" value="F:translation elongation factor activity"/>
    <property type="evidence" value="ECO:0007669"/>
    <property type="project" value="UniProtKB-KW"/>
</dbReference>
<proteinExistence type="inferred from homology"/>
<dbReference type="PANTHER" id="PTHR11595:SF26">
    <property type="entry name" value="ELONGATION FACTOR 1-DELTA"/>
    <property type="match status" value="1"/>
</dbReference>
<dbReference type="OrthoDB" id="331763at2759"/>
<evidence type="ECO:0000256" key="2">
    <source>
        <dbReference type="ARBA" id="ARBA00022768"/>
    </source>
</evidence>
<dbReference type="Pfam" id="PF00736">
    <property type="entry name" value="EF1_GNE"/>
    <property type="match status" value="1"/>
</dbReference>
<name>A0A6J2X5A4_SITOR</name>
<dbReference type="InterPro" id="IPR014038">
    <property type="entry name" value="EF1B_bsu/dsu_GNE"/>
</dbReference>
<dbReference type="InterPro" id="IPR036219">
    <property type="entry name" value="eEF-1beta-like_sf"/>
</dbReference>
<evidence type="ECO:0000313" key="8">
    <source>
        <dbReference type="RefSeq" id="XP_030746180.1"/>
    </source>
</evidence>
<dbReference type="SUPFAM" id="SSF54984">
    <property type="entry name" value="eEF-1beta-like"/>
    <property type="match status" value="1"/>
</dbReference>
<keyword evidence="3 4" id="KW-0648">Protein biosynthesis</keyword>
<dbReference type="InParanoid" id="A0A6J2X5A4"/>
<dbReference type="RefSeq" id="XP_030746180.1">
    <property type="nucleotide sequence ID" value="XM_030890320.1"/>
</dbReference>
<evidence type="ECO:0000259" key="6">
    <source>
        <dbReference type="Pfam" id="PF10587"/>
    </source>
</evidence>
<sequence>MALIMFVVSPESFNFNALSFSQMFSRNIRQIVWKIDVANILSVDVGAIKFIEKKVVALGKDFSEFLDKVKALGSRLTALDKANASVHSVHEINVQKVRQIEETASKPADDNHIDLFASDSDEESAEASIIREERLAYAAKKKFLQLDIWLTEQIKALDKLKHKLQISCVVEDDKVSIDWLLLLKQIEALEDYVQSVDIAAFNKI</sequence>
<dbReference type="InterPro" id="IPR018940">
    <property type="entry name" value="EF-1_beta_acid_region_euk"/>
</dbReference>
<dbReference type="PANTHER" id="PTHR11595">
    <property type="entry name" value="EF-HAND AND COILED-COIL DOMAIN-CONTAINING FAMILY MEMBER"/>
    <property type="match status" value="1"/>
</dbReference>
<evidence type="ECO:0000256" key="4">
    <source>
        <dbReference type="RuleBase" id="RU003791"/>
    </source>
</evidence>
<dbReference type="KEGG" id="soy:115875008"/>
<dbReference type="InterPro" id="IPR014717">
    <property type="entry name" value="Transl_elong_EF1B/ribsomal_bS6"/>
</dbReference>
<protein>
    <submittedName>
        <fullName evidence="8">Probable elongation factor 1-delta</fullName>
    </submittedName>
</protein>
<feature type="domain" description="Translation elongation factor EF1B beta/delta subunit guanine nucleotide exchange" evidence="5">
    <location>
        <begin position="162"/>
        <end position="204"/>
    </location>
</feature>
<comment type="similarity">
    <text evidence="1 4">Belongs to the EF-1-beta/EF-1-delta family.</text>
</comment>
<dbReference type="InterPro" id="IPR049720">
    <property type="entry name" value="EF1B_bsu/dsu"/>
</dbReference>
<dbReference type="AlphaFoldDB" id="A0A6J2X5A4"/>
<dbReference type="GO" id="GO:0005829">
    <property type="term" value="C:cytosol"/>
    <property type="evidence" value="ECO:0007669"/>
    <property type="project" value="TreeGrafter"/>
</dbReference>
<dbReference type="GO" id="GO:0005853">
    <property type="term" value="C:eukaryotic translation elongation factor 1 complex"/>
    <property type="evidence" value="ECO:0007669"/>
    <property type="project" value="InterPro"/>
</dbReference>
<dbReference type="Proteomes" id="UP000504635">
    <property type="component" value="Unplaced"/>
</dbReference>
<feature type="domain" description="Elongation factor 1 beta central acidic region eukaryote" evidence="6">
    <location>
        <begin position="115"/>
        <end position="142"/>
    </location>
</feature>
<dbReference type="PROSITE" id="PS00825">
    <property type="entry name" value="EF1BD_2"/>
    <property type="match status" value="1"/>
</dbReference>
<evidence type="ECO:0000256" key="1">
    <source>
        <dbReference type="ARBA" id="ARBA00007411"/>
    </source>
</evidence>
<dbReference type="GeneID" id="115875008"/>
<organism evidence="7 8">
    <name type="scientific">Sitophilus oryzae</name>
    <name type="common">Rice weevil</name>
    <name type="synonym">Curculio oryzae</name>
    <dbReference type="NCBI Taxonomy" id="7048"/>
    <lineage>
        <taxon>Eukaryota</taxon>
        <taxon>Metazoa</taxon>
        <taxon>Ecdysozoa</taxon>
        <taxon>Arthropoda</taxon>
        <taxon>Hexapoda</taxon>
        <taxon>Insecta</taxon>
        <taxon>Pterygota</taxon>
        <taxon>Neoptera</taxon>
        <taxon>Endopterygota</taxon>
        <taxon>Coleoptera</taxon>
        <taxon>Polyphaga</taxon>
        <taxon>Cucujiformia</taxon>
        <taxon>Curculionidae</taxon>
        <taxon>Dryophthorinae</taxon>
        <taxon>Sitophilus</taxon>
    </lineage>
</organism>
<reference evidence="8" key="1">
    <citation type="submission" date="2025-08" db="UniProtKB">
        <authorList>
            <consortium name="RefSeq"/>
        </authorList>
    </citation>
    <scope>IDENTIFICATION</scope>
    <source>
        <tissue evidence="8">Gonads</tissue>
    </source>
</reference>
<dbReference type="Pfam" id="PF10587">
    <property type="entry name" value="EF-1_beta_acid"/>
    <property type="match status" value="1"/>
</dbReference>
<keyword evidence="2 4" id="KW-0251">Elongation factor</keyword>
<keyword evidence="7" id="KW-1185">Reference proteome</keyword>
<evidence type="ECO:0000313" key="7">
    <source>
        <dbReference type="Proteomes" id="UP000504635"/>
    </source>
</evidence>
<evidence type="ECO:0000259" key="5">
    <source>
        <dbReference type="Pfam" id="PF00736"/>
    </source>
</evidence>
<dbReference type="InterPro" id="IPR001326">
    <property type="entry name" value="Transl_elong_EF1B_B/D_CS"/>
</dbReference>
<gene>
    <name evidence="8" type="primary">LOC115875008</name>
</gene>
<dbReference type="GO" id="GO:0005085">
    <property type="term" value="F:guanyl-nucleotide exchange factor activity"/>
    <property type="evidence" value="ECO:0007669"/>
    <property type="project" value="TreeGrafter"/>
</dbReference>
<evidence type="ECO:0000256" key="3">
    <source>
        <dbReference type="ARBA" id="ARBA00022917"/>
    </source>
</evidence>
<dbReference type="Gene3D" id="3.30.70.60">
    <property type="match status" value="1"/>
</dbReference>